<organism evidence="3 4">
    <name type="scientific">Crotalus adamanteus</name>
    <name type="common">Eastern diamondback rattlesnake</name>
    <dbReference type="NCBI Taxonomy" id="8729"/>
    <lineage>
        <taxon>Eukaryota</taxon>
        <taxon>Metazoa</taxon>
        <taxon>Chordata</taxon>
        <taxon>Craniata</taxon>
        <taxon>Vertebrata</taxon>
        <taxon>Euteleostomi</taxon>
        <taxon>Lepidosauria</taxon>
        <taxon>Squamata</taxon>
        <taxon>Bifurcata</taxon>
        <taxon>Unidentata</taxon>
        <taxon>Episquamata</taxon>
        <taxon>Toxicofera</taxon>
        <taxon>Serpentes</taxon>
        <taxon>Colubroidea</taxon>
        <taxon>Viperidae</taxon>
        <taxon>Crotalinae</taxon>
        <taxon>Crotalus</taxon>
    </lineage>
</organism>
<dbReference type="AlphaFoldDB" id="A0AAW1CE32"/>
<feature type="coiled-coil region" evidence="1">
    <location>
        <begin position="207"/>
        <end position="241"/>
    </location>
</feature>
<keyword evidence="1" id="KW-0175">Coiled coil</keyword>
<evidence type="ECO:0000256" key="2">
    <source>
        <dbReference type="SAM" id="MobiDB-lite"/>
    </source>
</evidence>
<dbReference type="Proteomes" id="UP001474421">
    <property type="component" value="Unassembled WGS sequence"/>
</dbReference>
<reference evidence="3 4" key="1">
    <citation type="journal article" date="2024" name="Proc. Natl. Acad. Sci. U.S.A.">
        <title>The genetic regulatory architecture and epigenomic basis for age-related changes in rattlesnake venom.</title>
        <authorList>
            <person name="Hogan M.P."/>
            <person name="Holding M.L."/>
            <person name="Nystrom G.S."/>
            <person name="Colston T.J."/>
            <person name="Bartlett D.A."/>
            <person name="Mason A.J."/>
            <person name="Ellsworth S.A."/>
            <person name="Rautsaw R.M."/>
            <person name="Lawrence K.C."/>
            <person name="Strickland J.L."/>
            <person name="He B."/>
            <person name="Fraser P."/>
            <person name="Margres M.J."/>
            <person name="Gilbert D.M."/>
            <person name="Gibbs H.L."/>
            <person name="Parkinson C.L."/>
            <person name="Rokyta D.R."/>
        </authorList>
    </citation>
    <scope>NUCLEOTIDE SEQUENCE [LARGE SCALE GENOMIC DNA]</scope>
    <source>
        <strain evidence="3">DRR0105</strain>
    </source>
</reference>
<dbReference type="InterPro" id="IPR038891">
    <property type="entry name" value="FSIP2"/>
</dbReference>
<dbReference type="PANTHER" id="PTHR21856">
    <property type="entry name" value="FIBROUS SHEATH-INTERACTING PROTEIN 2"/>
    <property type="match status" value="1"/>
</dbReference>
<comment type="caution">
    <text evidence="3">The sequence shown here is derived from an EMBL/GenBank/DDBJ whole genome shotgun (WGS) entry which is preliminary data.</text>
</comment>
<evidence type="ECO:0000256" key="1">
    <source>
        <dbReference type="SAM" id="Coils"/>
    </source>
</evidence>
<gene>
    <name evidence="3" type="ORF">NXF25_003521</name>
</gene>
<dbReference type="EMBL" id="JAOTOJ010000001">
    <property type="protein sequence ID" value="KAK9412346.1"/>
    <property type="molecule type" value="Genomic_DNA"/>
</dbReference>
<name>A0AAW1CE32_CROAD</name>
<proteinExistence type="predicted"/>
<evidence type="ECO:0000313" key="3">
    <source>
        <dbReference type="EMBL" id="KAK9412346.1"/>
    </source>
</evidence>
<accession>A0AAW1CE32</accession>
<sequence>MTYPNPGVLKAAMGHYLTESARTALEAMEPEEDVIELGPGKQMPVVGPNQILDMPLFTKIPFLPGSNTMFYRTNLGEKLYQPSATFDLSDPYCKIMAPKYKSLHDPHLRAYYKRKDNLRRLKKSGLITDKNKVVCTLKEFNEYRQYLTSRKLEFEKHYLREQKMLEKQVTKLQDTHVLPEAAETSKYRDWLLKEERPTIQEQETVMRNRYLELINQELEKLEELAEENRRLSLAQDDKKKQGAEKRKQLLLRKKMEEKQVMLEKKMAHHLMKLQARFQREGLLPSSKIFPTSTLEDQSSSDKKDESPSKKSIEDISDAMELENASTSLPDKETQFSKGDVTMPGSQISLSKERSDAKSIHLPSSELIPRKFASIAELHVPAMMGEHQSVDQLVVEAKLPVLDQLVVGAKLHVVDQLVAEAKLHVVDQPVVEARFPVLDQPVVEARLLVADQLVVEARLPAVDQLDVEAKLANQPDVGARPVDWPDVGAKLPAVDPLVVEARLPVVDQLDVEARLPVADQLDVGARLPVVVPVVD</sequence>
<feature type="compositionally biased region" description="Basic and acidic residues" evidence="2">
    <location>
        <begin position="299"/>
        <end position="313"/>
    </location>
</feature>
<dbReference type="GO" id="GO:0005739">
    <property type="term" value="C:mitochondrion"/>
    <property type="evidence" value="ECO:0007669"/>
    <property type="project" value="TreeGrafter"/>
</dbReference>
<feature type="region of interest" description="Disordered" evidence="2">
    <location>
        <begin position="288"/>
        <end position="354"/>
    </location>
</feature>
<evidence type="ECO:0000313" key="4">
    <source>
        <dbReference type="Proteomes" id="UP001474421"/>
    </source>
</evidence>
<dbReference type="PANTHER" id="PTHR21856:SF7">
    <property type="entry name" value="FIBROUS SHEATH-INTERACTING PROTEIN 2"/>
    <property type="match status" value="1"/>
</dbReference>
<keyword evidence="4" id="KW-1185">Reference proteome</keyword>
<protein>
    <submittedName>
        <fullName evidence="3">Fibrous sheath-interacting protein 2</fullName>
    </submittedName>
</protein>